<dbReference type="OrthoDB" id="9975943at2759"/>
<dbReference type="PANTHER" id="PTHR14097">
    <property type="entry name" value="OXIDOREDUCTASE HTATIP2"/>
    <property type="match status" value="1"/>
</dbReference>
<protein>
    <recommendedName>
        <fullName evidence="3">NAD(P)-binding domain-containing protein</fullName>
    </recommendedName>
</protein>
<dbReference type="Proteomes" id="UP000019462">
    <property type="component" value="Unassembled WGS sequence"/>
</dbReference>
<dbReference type="Gene3D" id="3.40.50.720">
    <property type="entry name" value="NAD(P)-binding Rossmann-like Domain"/>
    <property type="match status" value="1"/>
</dbReference>
<organism evidence="1 2">
    <name type="scientific">Moesziomyces aphidis</name>
    <name type="common">Pseudozyma aphidis</name>
    <dbReference type="NCBI Taxonomy" id="84754"/>
    <lineage>
        <taxon>Eukaryota</taxon>
        <taxon>Fungi</taxon>
        <taxon>Dikarya</taxon>
        <taxon>Basidiomycota</taxon>
        <taxon>Ustilaginomycotina</taxon>
        <taxon>Ustilaginomycetes</taxon>
        <taxon>Ustilaginales</taxon>
        <taxon>Ustilaginaceae</taxon>
        <taxon>Moesziomyces</taxon>
    </lineage>
</organism>
<evidence type="ECO:0000313" key="2">
    <source>
        <dbReference type="Proteomes" id="UP000019462"/>
    </source>
</evidence>
<dbReference type="AlphaFoldDB" id="W3VMD4"/>
<dbReference type="InterPro" id="IPR036291">
    <property type="entry name" value="NAD(P)-bd_dom_sf"/>
</dbReference>
<dbReference type="EMBL" id="AWNI01000009">
    <property type="protein sequence ID" value="ETS62670.1"/>
    <property type="molecule type" value="Genomic_DNA"/>
</dbReference>
<dbReference type="HOGENOM" id="CLU_071330_5_2_1"/>
<dbReference type="PANTHER" id="PTHR14097:SF8">
    <property type="entry name" value="NAD(P)-BINDING DOMAIN-CONTAINING PROTEIN"/>
    <property type="match status" value="1"/>
</dbReference>
<proteinExistence type="predicted"/>
<accession>W3VMD4</accession>
<evidence type="ECO:0000313" key="1">
    <source>
        <dbReference type="EMBL" id="ETS62670.1"/>
    </source>
</evidence>
<evidence type="ECO:0008006" key="3">
    <source>
        <dbReference type="Google" id="ProtNLM"/>
    </source>
</evidence>
<gene>
    <name evidence="1" type="ORF">PaG_02404</name>
</gene>
<name>W3VMD4_MOEAP</name>
<reference evidence="1 2" key="1">
    <citation type="journal article" date="2014" name="Genome Announc.">
        <title>Genome sequence of the basidiomycetous fungus Pseudozyma aphidis DSM70725, an efficient producer of biosurfactant mannosylerythritol lipids.</title>
        <authorList>
            <person name="Lorenz S."/>
            <person name="Guenther M."/>
            <person name="Grumaz C."/>
            <person name="Rupp S."/>
            <person name="Zibek S."/>
            <person name="Sohn K."/>
        </authorList>
    </citation>
    <scope>NUCLEOTIDE SEQUENCE [LARGE SCALE GENOMIC DNA]</scope>
    <source>
        <strain evidence="2">ATCC 32657 / CBS 517.83 / DSM 70725 / JCM 10318 / NBRC 10182 / NRRL Y-7954 / St-0401</strain>
    </source>
</reference>
<keyword evidence="2" id="KW-1185">Reference proteome</keyword>
<sequence length="242" mass="27322">MRIVLFGGTGMIGQGVLRECLQSSDVLSVLSVGRRRIPDNLLSMHHDLSLDKKLQQVQSDNFAAIDWSKYGEFDACFWCVGVSSVGISDHEYTKVMRDLCFDTIQHLGKSARRPPALVYISAFGADSTQQSSTHWKRVRGETEQLLLDRAQNSGDTSKPFRDVYIFRPAFVQPLDNVRSSVAWYNWVYRSLSLITPLLQSVLPGMTSTRNIGRACVHLAWQTSYRSGILTSREINRFAEKQA</sequence>
<comment type="caution">
    <text evidence="1">The sequence shown here is derived from an EMBL/GenBank/DDBJ whole genome shotgun (WGS) entry which is preliminary data.</text>
</comment>
<dbReference type="SUPFAM" id="SSF51735">
    <property type="entry name" value="NAD(P)-binding Rossmann-fold domains"/>
    <property type="match status" value="1"/>
</dbReference>